<reference evidence="2" key="1">
    <citation type="submission" date="2022-02" db="EMBL/GenBank/DDBJ databases">
        <authorList>
            <person name="King R."/>
        </authorList>
    </citation>
    <scope>NUCLEOTIDE SEQUENCE</scope>
</reference>
<accession>A0A9P0NN87</accession>
<feature type="compositionally biased region" description="Low complexity" evidence="1">
    <location>
        <begin position="328"/>
        <end position="338"/>
    </location>
</feature>
<dbReference type="AlphaFoldDB" id="A0A9P0NN87"/>
<feature type="region of interest" description="Disordered" evidence="1">
    <location>
        <begin position="305"/>
        <end position="338"/>
    </location>
</feature>
<dbReference type="EMBL" id="OU899036">
    <property type="protein sequence ID" value="CAH1732689.1"/>
    <property type="molecule type" value="Genomic_DNA"/>
</dbReference>
<organism evidence="2 3">
    <name type="scientific">Aphis gossypii</name>
    <name type="common">Cotton aphid</name>
    <dbReference type="NCBI Taxonomy" id="80765"/>
    <lineage>
        <taxon>Eukaryota</taxon>
        <taxon>Metazoa</taxon>
        <taxon>Ecdysozoa</taxon>
        <taxon>Arthropoda</taxon>
        <taxon>Hexapoda</taxon>
        <taxon>Insecta</taxon>
        <taxon>Pterygota</taxon>
        <taxon>Neoptera</taxon>
        <taxon>Paraneoptera</taxon>
        <taxon>Hemiptera</taxon>
        <taxon>Sternorrhyncha</taxon>
        <taxon>Aphidomorpha</taxon>
        <taxon>Aphidoidea</taxon>
        <taxon>Aphididae</taxon>
        <taxon>Aphidini</taxon>
        <taxon>Aphis</taxon>
        <taxon>Aphis</taxon>
    </lineage>
</organism>
<proteinExistence type="predicted"/>
<name>A0A9P0NN87_APHGO</name>
<gene>
    <name evidence="2" type="ORF">APHIGO_LOCUS9142</name>
</gene>
<protein>
    <submittedName>
        <fullName evidence="2">Uncharacterized protein</fullName>
    </submittedName>
</protein>
<reference evidence="2" key="2">
    <citation type="submission" date="2022-10" db="EMBL/GenBank/DDBJ databases">
        <authorList>
            <consortium name="ENA_rothamsted_submissions"/>
            <consortium name="culmorum"/>
            <person name="King R."/>
        </authorList>
    </citation>
    <scope>NUCLEOTIDE SEQUENCE</scope>
</reference>
<sequence>MMIGCAPDGDEMFLMPLKKRKHLVCPGDGQSLRERRCGDTGPDKCGAPRPRRRSVCAAEDDDLTPKPVTCPGPCFEDTAEWQSTKSTAACLFRALGQHYDEPWFPTVINEWSALYYQCSHACDYWQGRDEWLAGDEEVRLTVWSEVLDYREQYKRQLNDGCNSEVTETHGCPNKANDRFDLPHKNVEQLCEEDLPCTDNSARAEVEVAEIALADPDDNPDWVEMRRKMRGSFAALNVARCEVNAELLDHIMIELCKYWANAPETENPYLIDQHLEENIIQEIQNFRFKLFDVAIIIEPEIQQLGPETYQDPKSSRKQESCQKPEPCQKPKSCSPSQSEPCCPRKPESCRLQEPAQCFPQEPKSRLKPESCCPRKPESCRLREPAQCSSREPKSCLKPEPYSPSEPEQCCPSEPKSCQKPVSCCPKDPQLCCPRGPESYCSQNPEPCCPLSPPKPKCCARRRSTKTKLAEARARHNATQVRDRDITTGWLGGNPHE</sequence>
<keyword evidence="3" id="KW-1185">Reference proteome</keyword>
<dbReference type="Proteomes" id="UP001154329">
    <property type="component" value="Chromosome 3"/>
</dbReference>
<evidence type="ECO:0000313" key="3">
    <source>
        <dbReference type="Proteomes" id="UP001154329"/>
    </source>
</evidence>
<feature type="compositionally biased region" description="Basic and acidic residues" evidence="1">
    <location>
        <begin position="312"/>
        <end position="327"/>
    </location>
</feature>
<evidence type="ECO:0000256" key="1">
    <source>
        <dbReference type="SAM" id="MobiDB-lite"/>
    </source>
</evidence>
<feature type="region of interest" description="Disordered" evidence="1">
    <location>
        <begin position="468"/>
        <end position="495"/>
    </location>
</feature>
<evidence type="ECO:0000313" key="2">
    <source>
        <dbReference type="EMBL" id="CAH1732689.1"/>
    </source>
</evidence>